<dbReference type="EMBL" id="JAGETX010000009">
    <property type="protein sequence ID" value="MBO3272139.1"/>
    <property type="molecule type" value="Genomic_DNA"/>
</dbReference>
<evidence type="ECO:0000313" key="2">
    <source>
        <dbReference type="EMBL" id="MBO3272139.1"/>
    </source>
</evidence>
<protein>
    <recommendedName>
        <fullName evidence="4">DUF2946 domain-containing protein</fullName>
    </recommendedName>
</protein>
<keyword evidence="1" id="KW-0732">Signal</keyword>
<organism evidence="2 3">
    <name type="scientific">Hymenobacter defluvii</name>
    <dbReference type="NCBI Taxonomy" id="2054411"/>
    <lineage>
        <taxon>Bacteria</taxon>
        <taxon>Pseudomonadati</taxon>
        <taxon>Bacteroidota</taxon>
        <taxon>Cytophagia</taxon>
        <taxon>Cytophagales</taxon>
        <taxon>Hymenobacteraceae</taxon>
        <taxon>Hymenobacter</taxon>
    </lineage>
</organism>
<dbReference type="InterPro" id="IPR046601">
    <property type="entry name" value="DUF6660"/>
</dbReference>
<gene>
    <name evidence="2" type="ORF">J4D97_15880</name>
</gene>
<proteinExistence type="predicted"/>
<evidence type="ECO:0008006" key="4">
    <source>
        <dbReference type="Google" id="ProtNLM"/>
    </source>
</evidence>
<dbReference type="RefSeq" id="WP_208308407.1">
    <property type="nucleotide sequence ID" value="NZ_JAGETX010000009.1"/>
</dbReference>
<name>A0ABS3TER1_9BACT</name>
<dbReference type="Proteomes" id="UP000670527">
    <property type="component" value="Unassembled WGS sequence"/>
</dbReference>
<reference evidence="2 3" key="1">
    <citation type="submission" date="2021-03" db="EMBL/GenBank/DDBJ databases">
        <authorList>
            <person name="Kim M.K."/>
        </authorList>
    </citation>
    <scope>NUCLEOTIDE SEQUENCE [LARGE SCALE GENOMIC DNA]</scope>
    <source>
        <strain evidence="2 3">BT507</strain>
    </source>
</reference>
<accession>A0ABS3TER1</accession>
<feature type="signal peptide" evidence="1">
    <location>
        <begin position="1"/>
        <end position="21"/>
    </location>
</feature>
<evidence type="ECO:0000256" key="1">
    <source>
        <dbReference type="SAM" id="SignalP"/>
    </source>
</evidence>
<sequence>MRFFSVFFAVYIALLACLPCADEVPVWAFGSRTRVEATEHGAGSRTHLEWCSPLCQCHCCPGTTLPVALAIVLGQPVQEFAGPRFFPRLAPPAARQRAASIWQPPQA</sequence>
<keyword evidence="3" id="KW-1185">Reference proteome</keyword>
<evidence type="ECO:0000313" key="3">
    <source>
        <dbReference type="Proteomes" id="UP000670527"/>
    </source>
</evidence>
<feature type="chain" id="PRO_5045795417" description="DUF2946 domain-containing protein" evidence="1">
    <location>
        <begin position="22"/>
        <end position="107"/>
    </location>
</feature>
<dbReference type="PROSITE" id="PS51257">
    <property type="entry name" value="PROKAR_LIPOPROTEIN"/>
    <property type="match status" value="1"/>
</dbReference>
<comment type="caution">
    <text evidence="2">The sequence shown here is derived from an EMBL/GenBank/DDBJ whole genome shotgun (WGS) entry which is preliminary data.</text>
</comment>
<dbReference type="Pfam" id="PF20365">
    <property type="entry name" value="DUF6660"/>
    <property type="match status" value="1"/>
</dbReference>